<gene>
    <name evidence="1" type="ORF">AV530_010308</name>
</gene>
<dbReference type="EMBL" id="LSYS01003385">
    <property type="protein sequence ID" value="OPJ82824.1"/>
    <property type="molecule type" value="Genomic_DNA"/>
</dbReference>
<proteinExistence type="predicted"/>
<evidence type="ECO:0000313" key="2">
    <source>
        <dbReference type="Proteomes" id="UP000190648"/>
    </source>
</evidence>
<sequence length="69" mass="8027">MNHWLQILAFFPSFGHQHNGKLAPEVLLSFYWQSLRPRISQDTSFIRRPAGYKSTRVLSLLPLPCTPFL</sequence>
<reference evidence="1 2" key="1">
    <citation type="submission" date="2016-02" db="EMBL/GenBank/DDBJ databases">
        <title>Band-tailed pigeon sequencing and assembly.</title>
        <authorList>
            <person name="Soares A.E."/>
            <person name="Novak B.J."/>
            <person name="Rice E.S."/>
            <person name="O'Connell B."/>
            <person name="Chang D."/>
            <person name="Weber S."/>
            <person name="Shapiro B."/>
        </authorList>
    </citation>
    <scope>NUCLEOTIDE SEQUENCE [LARGE SCALE GENOMIC DNA]</scope>
    <source>
        <strain evidence="1">BTP2013</strain>
        <tissue evidence="1">Blood</tissue>
    </source>
</reference>
<dbReference type="AlphaFoldDB" id="A0A1V4KEJ0"/>
<evidence type="ECO:0000313" key="1">
    <source>
        <dbReference type="EMBL" id="OPJ82824.1"/>
    </source>
</evidence>
<organism evidence="1 2">
    <name type="scientific">Patagioenas fasciata monilis</name>
    <dbReference type="NCBI Taxonomy" id="372326"/>
    <lineage>
        <taxon>Eukaryota</taxon>
        <taxon>Metazoa</taxon>
        <taxon>Chordata</taxon>
        <taxon>Craniata</taxon>
        <taxon>Vertebrata</taxon>
        <taxon>Euteleostomi</taxon>
        <taxon>Archelosauria</taxon>
        <taxon>Archosauria</taxon>
        <taxon>Dinosauria</taxon>
        <taxon>Saurischia</taxon>
        <taxon>Theropoda</taxon>
        <taxon>Coelurosauria</taxon>
        <taxon>Aves</taxon>
        <taxon>Neognathae</taxon>
        <taxon>Neoaves</taxon>
        <taxon>Columbimorphae</taxon>
        <taxon>Columbiformes</taxon>
        <taxon>Columbidae</taxon>
        <taxon>Patagioenas</taxon>
    </lineage>
</organism>
<accession>A0A1V4KEJ0</accession>
<dbReference type="Proteomes" id="UP000190648">
    <property type="component" value="Unassembled WGS sequence"/>
</dbReference>
<name>A0A1V4KEJ0_PATFA</name>
<keyword evidence="2" id="KW-1185">Reference proteome</keyword>
<comment type="caution">
    <text evidence="1">The sequence shown here is derived from an EMBL/GenBank/DDBJ whole genome shotgun (WGS) entry which is preliminary data.</text>
</comment>
<protein>
    <submittedName>
        <fullName evidence="1">Uncharacterized protein</fullName>
    </submittedName>
</protein>